<dbReference type="AlphaFoldDB" id="A0A3S0ZM16"/>
<evidence type="ECO:0000313" key="3">
    <source>
        <dbReference type="Proteomes" id="UP000268857"/>
    </source>
</evidence>
<dbReference type="EMBL" id="RSCJ01000038">
    <property type="protein sequence ID" value="RUR73190.1"/>
    <property type="molecule type" value="Genomic_DNA"/>
</dbReference>
<dbReference type="RefSeq" id="WP_016878746.1">
    <property type="nucleotide sequence ID" value="NZ_AJLN01000067.1"/>
</dbReference>
<gene>
    <name evidence="2" type="ORF">PCC6912_58690</name>
</gene>
<feature type="compositionally biased region" description="Basic and acidic residues" evidence="1">
    <location>
        <begin position="1"/>
        <end position="13"/>
    </location>
</feature>
<organism evidence="2 3">
    <name type="scientific">Chlorogloeopsis fritschii PCC 6912</name>
    <dbReference type="NCBI Taxonomy" id="211165"/>
    <lineage>
        <taxon>Bacteria</taxon>
        <taxon>Bacillati</taxon>
        <taxon>Cyanobacteriota</taxon>
        <taxon>Cyanophyceae</taxon>
        <taxon>Nostocales</taxon>
        <taxon>Chlorogloeopsidaceae</taxon>
        <taxon>Chlorogloeopsis</taxon>
    </lineage>
</organism>
<name>A0A3S0ZM16_CHLFR</name>
<protein>
    <recommendedName>
        <fullName evidence="4">Cation transport regulator ChaB</fullName>
    </recommendedName>
</protein>
<dbReference type="Pfam" id="PF06150">
    <property type="entry name" value="ChaB"/>
    <property type="match status" value="1"/>
</dbReference>
<proteinExistence type="predicted"/>
<evidence type="ECO:0008006" key="4">
    <source>
        <dbReference type="Google" id="ProtNLM"/>
    </source>
</evidence>
<evidence type="ECO:0000256" key="1">
    <source>
        <dbReference type="SAM" id="MobiDB-lite"/>
    </source>
</evidence>
<dbReference type="OrthoDB" id="515114at2"/>
<dbReference type="Gene3D" id="1.10.1740.70">
    <property type="entry name" value="ChaB"/>
    <property type="match status" value="1"/>
</dbReference>
<evidence type="ECO:0000313" key="2">
    <source>
        <dbReference type="EMBL" id="RUR73190.1"/>
    </source>
</evidence>
<dbReference type="InterPro" id="IPR009317">
    <property type="entry name" value="ChaB"/>
</dbReference>
<keyword evidence="3" id="KW-1185">Reference proteome</keyword>
<accession>A0A3S0ZM16</accession>
<dbReference type="SUPFAM" id="SSF140376">
    <property type="entry name" value="ChaB-like"/>
    <property type="match status" value="1"/>
</dbReference>
<comment type="caution">
    <text evidence="2">The sequence shown here is derived from an EMBL/GenBank/DDBJ whole genome shotgun (WGS) entry which is preliminary data.</text>
</comment>
<dbReference type="STRING" id="211165.GCA_000317285_02296"/>
<sequence>MSFNKELTEETRNADAAQAQQETTQESASNNQQELPEEIRGENLPQEAQQIFVAAMKAAQSDGISEEGARQIAWNSVREMFEKGLDGQWHAKGEVTAQHYKAVTSGGN</sequence>
<dbReference type="Proteomes" id="UP000268857">
    <property type="component" value="Unassembled WGS sequence"/>
</dbReference>
<reference evidence="2 3" key="1">
    <citation type="journal article" date="2019" name="Genome Biol. Evol.">
        <title>Day and night: Metabolic profiles and evolutionary relationships of six axenic non-marine cyanobacteria.</title>
        <authorList>
            <person name="Will S.E."/>
            <person name="Henke P."/>
            <person name="Boedeker C."/>
            <person name="Huang S."/>
            <person name="Brinkmann H."/>
            <person name="Rohde M."/>
            <person name="Jarek M."/>
            <person name="Friedl T."/>
            <person name="Seufert S."/>
            <person name="Schumacher M."/>
            <person name="Overmann J."/>
            <person name="Neumann-Schaal M."/>
            <person name="Petersen J."/>
        </authorList>
    </citation>
    <scope>NUCLEOTIDE SEQUENCE [LARGE SCALE GENOMIC DNA]</scope>
    <source>
        <strain evidence="2 3">PCC 6912</strain>
    </source>
</reference>
<dbReference type="InterPro" id="IPR037205">
    <property type="entry name" value="ChaB_sf"/>
</dbReference>
<feature type="compositionally biased region" description="Low complexity" evidence="1">
    <location>
        <begin position="16"/>
        <end position="29"/>
    </location>
</feature>
<feature type="region of interest" description="Disordered" evidence="1">
    <location>
        <begin position="1"/>
        <end position="47"/>
    </location>
</feature>